<dbReference type="FunFam" id="3.30.60.190:FF:000001">
    <property type="entry name" value="box C/D snoRNA protein 1"/>
    <property type="match status" value="1"/>
</dbReference>
<keyword evidence="3" id="KW-0597">Phosphoprotein</keyword>
<feature type="domain" description="HIT-type" evidence="15">
    <location>
        <begin position="11"/>
        <end position="45"/>
    </location>
</feature>
<evidence type="ECO:0000256" key="1">
    <source>
        <dbReference type="ARBA" id="ARBA00022499"/>
    </source>
</evidence>
<evidence type="ECO:0000256" key="2">
    <source>
        <dbReference type="ARBA" id="ARBA00022517"/>
    </source>
</evidence>
<evidence type="ECO:0000256" key="11">
    <source>
        <dbReference type="ARBA" id="ARBA00068630"/>
    </source>
</evidence>
<evidence type="ECO:0000259" key="15">
    <source>
        <dbReference type="PROSITE" id="PS51083"/>
    </source>
</evidence>
<evidence type="ECO:0000256" key="7">
    <source>
        <dbReference type="ARBA" id="ARBA00022843"/>
    </source>
</evidence>
<dbReference type="PANTHER" id="PTHR13483">
    <property type="entry name" value="BOX C_D SNORNA PROTEIN 1-RELATED"/>
    <property type="match status" value="1"/>
</dbReference>
<protein>
    <recommendedName>
        <fullName evidence="11">Box C/D snoRNA protein 1</fullName>
    </recommendedName>
    <alternativeName>
        <fullName evidence="12">Zinc finger HIT domain-containing protein 6</fullName>
    </alternativeName>
</protein>
<evidence type="ECO:0000256" key="9">
    <source>
        <dbReference type="ARBA" id="ARBA00049654"/>
    </source>
</evidence>
<comment type="subunit">
    <text evidence="10">Interacts with FBL, SNU13, NOP58, NUFIP1, RUVBL1, RUVBL2 and TAF9. Interacts (via HIT-type zinc finger) with the RUVBL1/RUVBL2 complex in the presence of ADP.</text>
</comment>
<dbReference type="GeneID" id="31016014"/>
<keyword evidence="6" id="KW-0862">Zinc</keyword>
<reference evidence="16 17" key="1">
    <citation type="submission" date="2016-10" db="EMBL/GenBank/DDBJ databases">
        <title>Proteomics and genomics reveal pathogen-plant mechanisms compatible with a hemibiotrophic lifestyle of Diplodia corticola.</title>
        <authorList>
            <person name="Fernandes I."/>
            <person name="De Jonge R."/>
            <person name="Van De Peer Y."/>
            <person name="Devreese B."/>
            <person name="Alves A."/>
            <person name="Esteves A.C."/>
        </authorList>
    </citation>
    <scope>NUCLEOTIDE SEQUENCE [LARGE SCALE GENOMIC DNA]</scope>
    <source>
        <strain evidence="16 17">CBS 112549</strain>
    </source>
</reference>
<name>A0A1J9SFI3_9PEZI</name>
<evidence type="ECO:0000256" key="13">
    <source>
        <dbReference type="PROSITE-ProRule" id="PRU00453"/>
    </source>
</evidence>
<comment type="function">
    <text evidence="8">Required for box C/D snoRNAs accumulation involved in snoRNA processing, snoRNA transport to the nucleolus and ribosome biogenesis.</text>
</comment>
<dbReference type="Proteomes" id="UP000183809">
    <property type="component" value="Unassembled WGS sequence"/>
</dbReference>
<keyword evidence="4" id="KW-0479">Metal-binding</keyword>
<dbReference type="InterPro" id="IPR051639">
    <property type="entry name" value="BCD1"/>
</dbReference>
<keyword evidence="5 13" id="KW-0863">Zinc-finger</keyword>
<sequence>MADEPLLSDLCSVCNRNAPKYRCPRDSVRTCSLPCYKRHQQWAQCSGKRDPAAFVKRSELATPSGIDHDYNFLTGIERGLQRADDAAEARGHENKKYEQDQAKLQRYLQSNRIIVDRAPIGMARQKTNRTRMTKKGHVRWTVEWLHEDGTRDLQEAEADMSLTDLYAMLSTERSRKRKRTDQGSDGLQNPSKHSKDGRVSSQAAQRHQDSVSGQPASAPASDDTQAVPTGASVSADPPKQDSCSAQPVPEVSTTASVSGKAADEKHSDPGPQNHTPLFSFYLLKPHTPSSQPRVLIPLDSSSTLTTALSTQVVLEYPTIKVVPRQATDARLPEGFMLEEDYIRQTKQDVQELEALIGPDGQVMTAAKARRGSDAGVETHGNVSSGPVDDKKLLEVLARDLTARK</sequence>
<dbReference type="GO" id="GO:0048254">
    <property type="term" value="P:snoRNA localization"/>
    <property type="evidence" value="ECO:0007669"/>
    <property type="project" value="TreeGrafter"/>
</dbReference>
<dbReference type="RefSeq" id="XP_020134191.1">
    <property type="nucleotide sequence ID" value="XM_020275753.1"/>
</dbReference>
<feature type="compositionally biased region" description="Polar residues" evidence="14">
    <location>
        <begin position="241"/>
        <end position="257"/>
    </location>
</feature>
<dbReference type="Gene3D" id="3.30.60.190">
    <property type="match status" value="1"/>
</dbReference>
<evidence type="ECO:0000256" key="4">
    <source>
        <dbReference type="ARBA" id="ARBA00022723"/>
    </source>
</evidence>
<evidence type="ECO:0000256" key="6">
    <source>
        <dbReference type="ARBA" id="ARBA00022833"/>
    </source>
</evidence>
<dbReference type="AlphaFoldDB" id="A0A1J9SFI3"/>
<dbReference type="OrthoDB" id="272357at2759"/>
<dbReference type="GO" id="GO:0008270">
    <property type="term" value="F:zinc ion binding"/>
    <property type="evidence" value="ECO:0007669"/>
    <property type="project" value="UniProtKB-UniRule"/>
</dbReference>
<keyword evidence="7" id="KW-0832">Ubl conjugation</keyword>
<gene>
    <name evidence="16" type="ORF">BKCO1_400086</name>
</gene>
<dbReference type="CDD" id="cd23023">
    <property type="entry name" value="zf-HIT_BCD1"/>
    <property type="match status" value="1"/>
</dbReference>
<accession>A0A1J9SFI3</accession>
<feature type="compositionally biased region" description="Polar residues" evidence="14">
    <location>
        <begin position="199"/>
        <end position="215"/>
    </location>
</feature>
<comment type="caution">
    <text evidence="16">The sequence shown here is derived from an EMBL/GenBank/DDBJ whole genome shotgun (WGS) entry which is preliminary data.</text>
</comment>
<keyword evidence="2" id="KW-0690">Ribosome biogenesis</keyword>
<proteinExistence type="inferred from homology"/>
<dbReference type="PANTHER" id="PTHR13483:SF11">
    <property type="entry name" value="ZINC FINGER HIT DOMAIN-CONTAINING PROTEIN 3"/>
    <property type="match status" value="1"/>
</dbReference>
<dbReference type="InterPro" id="IPR057721">
    <property type="entry name" value="BCD1_alpha/beta"/>
</dbReference>
<evidence type="ECO:0000256" key="5">
    <source>
        <dbReference type="ARBA" id="ARBA00022771"/>
    </source>
</evidence>
<dbReference type="GO" id="GO:0005634">
    <property type="term" value="C:nucleus"/>
    <property type="evidence" value="ECO:0007669"/>
    <property type="project" value="TreeGrafter"/>
</dbReference>
<dbReference type="EMBL" id="MNUE01000004">
    <property type="protein sequence ID" value="OJD38580.1"/>
    <property type="molecule type" value="Genomic_DNA"/>
</dbReference>
<organism evidence="16 17">
    <name type="scientific">Diplodia corticola</name>
    <dbReference type="NCBI Taxonomy" id="236234"/>
    <lineage>
        <taxon>Eukaryota</taxon>
        <taxon>Fungi</taxon>
        <taxon>Dikarya</taxon>
        <taxon>Ascomycota</taxon>
        <taxon>Pezizomycotina</taxon>
        <taxon>Dothideomycetes</taxon>
        <taxon>Dothideomycetes incertae sedis</taxon>
        <taxon>Botryosphaeriales</taxon>
        <taxon>Botryosphaeriaceae</taxon>
        <taxon>Diplodia</taxon>
    </lineage>
</organism>
<evidence type="ECO:0000256" key="12">
    <source>
        <dbReference type="ARBA" id="ARBA00077531"/>
    </source>
</evidence>
<keyword evidence="1" id="KW-1017">Isopeptide bond</keyword>
<keyword evidence="17" id="KW-1185">Reference proteome</keyword>
<evidence type="ECO:0000256" key="3">
    <source>
        <dbReference type="ARBA" id="ARBA00022553"/>
    </source>
</evidence>
<dbReference type="GO" id="GO:0070761">
    <property type="term" value="C:pre-snoRNP complex"/>
    <property type="evidence" value="ECO:0007669"/>
    <property type="project" value="TreeGrafter"/>
</dbReference>
<dbReference type="InterPro" id="IPR007529">
    <property type="entry name" value="Znf_HIT"/>
</dbReference>
<evidence type="ECO:0000256" key="8">
    <source>
        <dbReference type="ARBA" id="ARBA00049598"/>
    </source>
</evidence>
<dbReference type="SUPFAM" id="SSF144232">
    <property type="entry name" value="HIT/MYND zinc finger-like"/>
    <property type="match status" value="1"/>
</dbReference>
<comment type="similarity">
    <text evidence="9">Belongs to the BCD1 family.</text>
</comment>
<dbReference type="Pfam" id="PF25790">
    <property type="entry name" value="BCD1"/>
    <property type="match status" value="1"/>
</dbReference>
<dbReference type="STRING" id="236234.A0A1J9SFI3"/>
<dbReference type="GO" id="GO:0000492">
    <property type="term" value="P:box C/D snoRNP assembly"/>
    <property type="evidence" value="ECO:0007669"/>
    <property type="project" value="TreeGrafter"/>
</dbReference>
<evidence type="ECO:0000313" key="16">
    <source>
        <dbReference type="EMBL" id="OJD38580.1"/>
    </source>
</evidence>
<evidence type="ECO:0000256" key="14">
    <source>
        <dbReference type="SAM" id="MobiDB-lite"/>
    </source>
</evidence>
<dbReference type="PROSITE" id="PS51083">
    <property type="entry name" value="ZF_HIT"/>
    <property type="match status" value="1"/>
</dbReference>
<evidence type="ECO:0000256" key="10">
    <source>
        <dbReference type="ARBA" id="ARBA00061949"/>
    </source>
</evidence>
<evidence type="ECO:0000313" key="17">
    <source>
        <dbReference type="Proteomes" id="UP000183809"/>
    </source>
</evidence>
<feature type="region of interest" description="Disordered" evidence="14">
    <location>
        <begin position="171"/>
        <end position="278"/>
    </location>
</feature>
<dbReference type="Pfam" id="PF04438">
    <property type="entry name" value="zf-HIT"/>
    <property type="match status" value="1"/>
</dbReference>
<dbReference type="GO" id="GO:0000463">
    <property type="term" value="P:maturation of LSU-rRNA from tricistronic rRNA transcript (SSU-rRNA, 5.8S rRNA, LSU-rRNA)"/>
    <property type="evidence" value="ECO:0007669"/>
    <property type="project" value="TreeGrafter"/>
</dbReference>